<keyword evidence="1" id="KW-0472">Membrane</keyword>
<keyword evidence="1" id="KW-0812">Transmembrane</keyword>
<evidence type="ECO:0000256" key="1">
    <source>
        <dbReference type="SAM" id="Phobius"/>
    </source>
</evidence>
<sequence>MKALGYIGAIIGGAVAGATAALLFAPEKGSDTRAKIQDAVKDFCDKHDIKLSCKQIKEIADDIE</sequence>
<name>A0A6G8F187_9BACT</name>
<keyword evidence="1" id="KW-1133">Transmembrane helix</keyword>
<dbReference type="InterPro" id="IPR024623">
    <property type="entry name" value="YtxH"/>
</dbReference>
<dbReference type="EMBL" id="MN990733">
    <property type="protein sequence ID" value="QIM10044.1"/>
    <property type="molecule type" value="Genomic_DNA"/>
</dbReference>
<feature type="transmembrane region" description="Helical" evidence="1">
    <location>
        <begin position="6"/>
        <end position="25"/>
    </location>
</feature>
<evidence type="ECO:0008006" key="3">
    <source>
        <dbReference type="Google" id="ProtNLM"/>
    </source>
</evidence>
<dbReference type="AlphaFoldDB" id="A0A6G8F187"/>
<gene>
    <name evidence="2" type="ORF">Prevot485_1430</name>
</gene>
<evidence type="ECO:0000313" key="2">
    <source>
        <dbReference type="EMBL" id="QIM10044.1"/>
    </source>
</evidence>
<protein>
    <recommendedName>
        <fullName evidence="3">YtxH domain-containing protein</fullName>
    </recommendedName>
</protein>
<accession>A0A6G8F187</accession>
<proteinExistence type="predicted"/>
<dbReference type="Pfam" id="PF12732">
    <property type="entry name" value="YtxH"/>
    <property type="match status" value="1"/>
</dbReference>
<reference evidence="2" key="1">
    <citation type="journal article" date="2020" name="J. ISSAAS">
        <title>Lactobacilli and other gastrointestinal microbiota of Peromyscus leucopus, reservoir host for agents of Lyme disease and other zoonoses in North America.</title>
        <authorList>
            <person name="Milovic A."/>
            <person name="Bassam K."/>
            <person name="Shao H."/>
            <person name="Chatzistamou I."/>
            <person name="Tufts D.M."/>
            <person name="Diuk-Wasser M."/>
            <person name="Barbour A.G."/>
        </authorList>
    </citation>
    <scope>NUCLEOTIDE SEQUENCE</scope>
    <source>
        <strain evidence="2">LL70</strain>
    </source>
</reference>
<organism evidence="2">
    <name type="scientific">uncultured Prevotella sp</name>
    <dbReference type="NCBI Taxonomy" id="159272"/>
    <lineage>
        <taxon>Bacteria</taxon>
        <taxon>Pseudomonadati</taxon>
        <taxon>Bacteroidota</taxon>
        <taxon>Bacteroidia</taxon>
        <taxon>Bacteroidales</taxon>
        <taxon>Prevotellaceae</taxon>
        <taxon>Prevotella</taxon>
        <taxon>environmental samples</taxon>
    </lineage>
</organism>